<dbReference type="PANTHER" id="PTHR39321:SF3">
    <property type="entry name" value="PHOSPHOPANTETHEINE ADENYLYLTRANSFERASE"/>
    <property type="match status" value="1"/>
</dbReference>
<keyword evidence="7 11" id="KW-0547">Nucleotide-binding</keyword>
<dbReference type="Proteomes" id="UP000001508">
    <property type="component" value="Chromosome"/>
</dbReference>
<evidence type="ECO:0000256" key="10">
    <source>
        <dbReference type="ARBA" id="ARBA00048721"/>
    </source>
</evidence>
<evidence type="ECO:0000256" key="7">
    <source>
        <dbReference type="ARBA" id="ARBA00022741"/>
    </source>
</evidence>
<evidence type="ECO:0000256" key="4">
    <source>
        <dbReference type="ARBA" id="ARBA00022642"/>
    </source>
</evidence>
<dbReference type="AlphaFoldDB" id="D6Z2S7"/>
<comment type="catalytic activity">
    <reaction evidence="10 11">
        <text>nicotinate beta-D-ribonucleotide + ATP + H(+) = deamido-NAD(+) + diphosphate</text>
        <dbReference type="Rhea" id="RHEA:22860"/>
        <dbReference type="ChEBI" id="CHEBI:15378"/>
        <dbReference type="ChEBI" id="CHEBI:30616"/>
        <dbReference type="ChEBI" id="CHEBI:33019"/>
        <dbReference type="ChEBI" id="CHEBI:57502"/>
        <dbReference type="ChEBI" id="CHEBI:58437"/>
        <dbReference type="EC" id="2.7.7.18"/>
    </reaction>
</comment>
<reference evidence="14" key="1">
    <citation type="submission" date="2010-02" db="EMBL/GenBank/DDBJ databases">
        <title>Complete sequence of Desulfurivibrio alkaliphilus AHT2.</title>
        <authorList>
            <consortium name="US DOE Joint Genome Institute"/>
            <person name="Pitluck S."/>
            <person name="Chertkov O."/>
            <person name="Detter J.C."/>
            <person name="Han C."/>
            <person name="Tapia R."/>
            <person name="Larimer F."/>
            <person name="Land M."/>
            <person name="Hauser L."/>
            <person name="Kyrpides N."/>
            <person name="Mikhailova N."/>
            <person name="Sorokin D.Y."/>
            <person name="Muyzer G."/>
            <person name="Woyke T."/>
        </authorList>
    </citation>
    <scope>NUCLEOTIDE SEQUENCE [LARGE SCALE GENOMIC DNA]</scope>
    <source>
        <strain evidence="14">DSM 19089 / UNIQEM U267 / AHT2</strain>
    </source>
</reference>
<sequence length="218" mass="24388">MTAGLDRIGVLGGTFDPVHNGHLVLAQAARREFALDRVWLIPAAQPPHKLDEPVTPFAHRAAMLELALADQPALAVNRMEEQRPGPSYSVDTLRELRARLGPACALYFIIGSDAFVELASWKNFSDLFRYADFLVAERPDSAPGQLNNLINRLPGGFKYDSEHNRWTHPHGAHLYPLPVNAFLVSSTTIRRKIRAGEDISRLLPPPVAAYIRKHQLYR</sequence>
<dbReference type="GO" id="GO:0005524">
    <property type="term" value="F:ATP binding"/>
    <property type="evidence" value="ECO:0007669"/>
    <property type="project" value="UniProtKB-KW"/>
</dbReference>
<evidence type="ECO:0000256" key="6">
    <source>
        <dbReference type="ARBA" id="ARBA00022695"/>
    </source>
</evidence>
<organism evidence="13 14">
    <name type="scientific">Desulfurivibrio alkaliphilus (strain DSM 19089 / UNIQEM U267 / AHT2)</name>
    <dbReference type="NCBI Taxonomy" id="589865"/>
    <lineage>
        <taxon>Bacteria</taxon>
        <taxon>Pseudomonadati</taxon>
        <taxon>Thermodesulfobacteriota</taxon>
        <taxon>Desulfobulbia</taxon>
        <taxon>Desulfobulbales</taxon>
        <taxon>Desulfobulbaceae</taxon>
        <taxon>Desulfurivibrio</taxon>
    </lineage>
</organism>
<keyword evidence="14" id="KW-1185">Reference proteome</keyword>
<protein>
    <recommendedName>
        <fullName evidence="11">Probable nicotinate-nucleotide adenylyltransferase</fullName>
        <ecNumber evidence="11">2.7.7.18</ecNumber>
    </recommendedName>
    <alternativeName>
        <fullName evidence="11">Deamido-NAD(+) diphosphorylase</fullName>
    </alternativeName>
    <alternativeName>
        <fullName evidence="11">Deamido-NAD(+) pyrophosphorylase</fullName>
    </alternativeName>
    <alternativeName>
        <fullName evidence="11">Nicotinate mononucleotide adenylyltransferase</fullName>
        <shortName evidence="11">NaMN adenylyltransferase</shortName>
    </alternativeName>
</protein>
<dbReference type="CDD" id="cd02165">
    <property type="entry name" value="NMNAT"/>
    <property type="match status" value="1"/>
</dbReference>
<dbReference type="GO" id="GO:0004515">
    <property type="term" value="F:nicotinate-nucleotide adenylyltransferase activity"/>
    <property type="evidence" value="ECO:0007669"/>
    <property type="project" value="UniProtKB-UniRule"/>
</dbReference>
<dbReference type="UniPathway" id="UPA00253">
    <property type="reaction ID" value="UER00332"/>
</dbReference>
<evidence type="ECO:0000256" key="2">
    <source>
        <dbReference type="ARBA" id="ARBA00005019"/>
    </source>
</evidence>
<keyword evidence="4 11" id="KW-0662">Pyridine nucleotide biosynthesis</keyword>
<proteinExistence type="inferred from homology"/>
<dbReference type="InterPro" id="IPR004821">
    <property type="entry name" value="Cyt_trans-like"/>
</dbReference>
<dbReference type="NCBIfam" id="NF000839">
    <property type="entry name" value="PRK00071.1-1"/>
    <property type="match status" value="1"/>
</dbReference>
<evidence type="ECO:0000256" key="3">
    <source>
        <dbReference type="ARBA" id="ARBA00009014"/>
    </source>
</evidence>
<dbReference type="InterPro" id="IPR014729">
    <property type="entry name" value="Rossmann-like_a/b/a_fold"/>
</dbReference>
<feature type="domain" description="Cytidyltransferase-like" evidence="12">
    <location>
        <begin position="10"/>
        <end position="191"/>
    </location>
</feature>
<gene>
    <name evidence="11" type="primary">nadD</name>
    <name evidence="13" type="ordered locus">DaAHT2_1154</name>
</gene>
<keyword evidence="9 11" id="KW-0520">NAD</keyword>
<evidence type="ECO:0000256" key="8">
    <source>
        <dbReference type="ARBA" id="ARBA00022840"/>
    </source>
</evidence>
<dbReference type="GO" id="GO:0009435">
    <property type="term" value="P:NAD+ biosynthetic process"/>
    <property type="evidence" value="ECO:0007669"/>
    <property type="project" value="UniProtKB-UniRule"/>
</dbReference>
<dbReference type="Gene3D" id="3.40.50.620">
    <property type="entry name" value="HUPs"/>
    <property type="match status" value="1"/>
</dbReference>
<keyword evidence="6 11" id="KW-0548">Nucleotidyltransferase</keyword>
<dbReference type="NCBIfam" id="TIGR00125">
    <property type="entry name" value="cyt_tran_rel"/>
    <property type="match status" value="1"/>
</dbReference>
<comment type="similarity">
    <text evidence="3 11">Belongs to the NadD family.</text>
</comment>
<dbReference type="KEGG" id="dak:DaAHT2_1154"/>
<comment type="function">
    <text evidence="1 11">Catalyzes the reversible adenylation of nicotinate mononucleotide (NaMN) to nicotinic acid adenine dinucleotide (NaAD).</text>
</comment>
<dbReference type="NCBIfam" id="TIGR00482">
    <property type="entry name" value="nicotinate (nicotinamide) nucleotide adenylyltransferase"/>
    <property type="match status" value="1"/>
</dbReference>
<keyword evidence="8 11" id="KW-0067">ATP-binding</keyword>
<evidence type="ECO:0000256" key="9">
    <source>
        <dbReference type="ARBA" id="ARBA00023027"/>
    </source>
</evidence>
<name>D6Z2S7_DESAT</name>
<dbReference type="SUPFAM" id="SSF52374">
    <property type="entry name" value="Nucleotidylyl transferase"/>
    <property type="match status" value="1"/>
</dbReference>
<evidence type="ECO:0000256" key="11">
    <source>
        <dbReference type="HAMAP-Rule" id="MF_00244"/>
    </source>
</evidence>
<evidence type="ECO:0000259" key="12">
    <source>
        <dbReference type="Pfam" id="PF01467"/>
    </source>
</evidence>
<evidence type="ECO:0000313" key="14">
    <source>
        <dbReference type="Proteomes" id="UP000001508"/>
    </source>
</evidence>
<dbReference type="Pfam" id="PF01467">
    <property type="entry name" value="CTP_transf_like"/>
    <property type="match status" value="1"/>
</dbReference>
<dbReference type="PANTHER" id="PTHR39321">
    <property type="entry name" value="NICOTINATE-NUCLEOTIDE ADENYLYLTRANSFERASE-RELATED"/>
    <property type="match status" value="1"/>
</dbReference>
<dbReference type="InParanoid" id="D6Z2S7"/>
<dbReference type="EMBL" id="CP001940">
    <property type="protein sequence ID" value="ADH85852.1"/>
    <property type="molecule type" value="Genomic_DNA"/>
</dbReference>
<dbReference type="RefSeq" id="WP_013163381.1">
    <property type="nucleotide sequence ID" value="NC_014216.1"/>
</dbReference>
<comment type="pathway">
    <text evidence="2 11">Cofactor biosynthesis; NAD(+) biosynthesis; deamido-NAD(+) from nicotinate D-ribonucleotide: step 1/1.</text>
</comment>
<dbReference type="OrthoDB" id="5295945at2"/>
<evidence type="ECO:0000313" key="13">
    <source>
        <dbReference type="EMBL" id="ADH85852.1"/>
    </source>
</evidence>
<dbReference type="HOGENOM" id="CLU_069765_1_1_7"/>
<dbReference type="InterPro" id="IPR005248">
    <property type="entry name" value="NadD/NMNAT"/>
</dbReference>
<dbReference type="NCBIfam" id="NF000840">
    <property type="entry name" value="PRK00071.1-3"/>
    <property type="match status" value="1"/>
</dbReference>
<keyword evidence="5 11" id="KW-0808">Transferase</keyword>
<accession>D6Z2S7</accession>
<dbReference type="EC" id="2.7.7.18" evidence="11"/>
<evidence type="ECO:0000256" key="5">
    <source>
        <dbReference type="ARBA" id="ARBA00022679"/>
    </source>
</evidence>
<dbReference type="eggNOG" id="COG1057">
    <property type="taxonomic scope" value="Bacteria"/>
</dbReference>
<dbReference type="STRING" id="589865.DaAHT2_1154"/>
<evidence type="ECO:0000256" key="1">
    <source>
        <dbReference type="ARBA" id="ARBA00002324"/>
    </source>
</evidence>
<dbReference type="HAMAP" id="MF_00244">
    <property type="entry name" value="NaMN_adenylyltr"/>
    <property type="match status" value="1"/>
</dbReference>
<dbReference type="FunCoup" id="D6Z2S7">
    <property type="interactions" value="290"/>
</dbReference>